<evidence type="ECO:0000313" key="1">
    <source>
        <dbReference type="Proteomes" id="UP001652625"/>
    </source>
</evidence>
<dbReference type="Proteomes" id="UP001652625">
    <property type="component" value="Chromosome 05"/>
</dbReference>
<gene>
    <name evidence="2" type="primary">LOC136080616</name>
</gene>
<reference evidence="2" key="1">
    <citation type="submission" date="2025-08" db="UniProtKB">
        <authorList>
            <consortium name="RefSeq"/>
        </authorList>
    </citation>
    <scope>IDENTIFICATION</scope>
</reference>
<accession>A0ABM4BWF0</accession>
<keyword evidence="1" id="KW-1185">Reference proteome</keyword>
<protein>
    <submittedName>
        <fullName evidence="2">Uncharacterized protein LOC136080616 isoform X2</fullName>
    </submittedName>
</protein>
<evidence type="ECO:0000313" key="2">
    <source>
        <dbReference type="RefSeq" id="XP_065653556.1"/>
    </source>
</evidence>
<proteinExistence type="predicted"/>
<dbReference type="GeneID" id="136080616"/>
<name>A0ABM4BWF0_HYDVU</name>
<sequence length="477" mass="54518">MLRWNGTKISLLCQQICKKRSYASKEMFKAVDIKIDNKLELKSNKKMKYTDEEKKKKNAKSLNNTAITTKRLTVGVMGIFGNAKNSSSVYRDLMKRIDKKKLSSSTSSEIKESLARIIQSCKSINSPSNSTPIGFVTPGNDSTRYSRCEISRVSSSASSCDDASEHSPAIPKTPYVNIAERMQSSLPQMKIFKDWDYLKDIKDHLQKIHNTKYPMDLAPKFHLKDNSDVSPTKKTCIKNQDAQENKKIHSLHSRQLADITNIERNNLSNTLHKTCDYERHQADGFTKKKANVIEILVPESKHFERRDKVSCIPLLRSYPPDDQSLAKSSARCYHQDLFLSKNDDLLASEQSAFHLQPNRLLNNRCLYNLRCEDMTVGKNKHIENQSQPQNSALQILNQPINSLRRNRRPTNQTLELAHSNEEVADILDYIDSIPIKVLESELLGRNENVTSSLFDTELVKPSLESPSPPKYYRMSMF</sequence>
<dbReference type="RefSeq" id="XP_065653556.1">
    <property type="nucleotide sequence ID" value="XM_065797484.1"/>
</dbReference>
<organism evidence="1 2">
    <name type="scientific">Hydra vulgaris</name>
    <name type="common">Hydra</name>
    <name type="synonym">Hydra attenuata</name>
    <dbReference type="NCBI Taxonomy" id="6087"/>
    <lineage>
        <taxon>Eukaryota</taxon>
        <taxon>Metazoa</taxon>
        <taxon>Cnidaria</taxon>
        <taxon>Hydrozoa</taxon>
        <taxon>Hydroidolina</taxon>
        <taxon>Anthoathecata</taxon>
        <taxon>Aplanulata</taxon>
        <taxon>Hydridae</taxon>
        <taxon>Hydra</taxon>
    </lineage>
</organism>